<evidence type="ECO:0000313" key="1">
    <source>
        <dbReference type="EMBL" id="CAG7580901.1"/>
    </source>
</evidence>
<name>A0A8D9CBU0_9VIRU</name>
<sequence>MNIKSLEQLKSIVVDGEVTRMFDLTEATYVTSTDVIFFQYVVPRHREMRMDLISYDIYASTDFTDFLMYLNGKINPFQVREGEKIIFVSPDVIAKFYAPKENEEEVQQIFLNKSKTKRKDKKRDKFIEEKRAALPPTVNEVKNEQVKIDGDSLIIGGDIFNV</sequence>
<reference evidence="1" key="1">
    <citation type="submission" date="2021-06" db="EMBL/GenBank/DDBJ databases">
        <authorList>
            <person name="Gannon L."/>
            <person name="Redgwell R T."/>
            <person name="Michniewski S."/>
            <person name="Harrison D C."/>
            <person name="Millard A."/>
        </authorList>
    </citation>
    <scope>NUCLEOTIDE SEQUENCE</scope>
</reference>
<protein>
    <submittedName>
        <fullName evidence="1">Uncharacterized protein</fullName>
    </submittedName>
</protein>
<proteinExistence type="predicted"/>
<dbReference type="EMBL" id="OU342829">
    <property type="protein sequence ID" value="CAG7580901.1"/>
    <property type="molecule type" value="Genomic_DNA"/>
</dbReference>
<accession>A0A8D9CBU0</accession>
<gene>
    <name evidence="1" type="ORF">SLAVMIC_00595</name>
</gene>
<organism evidence="1">
    <name type="scientific">uncultured marine phage</name>
    <dbReference type="NCBI Taxonomy" id="707152"/>
    <lineage>
        <taxon>Viruses</taxon>
        <taxon>environmental samples</taxon>
    </lineage>
</organism>